<organism evidence="2 3">
    <name type="scientific">Hibiscus sabdariffa</name>
    <name type="common">roselle</name>
    <dbReference type="NCBI Taxonomy" id="183260"/>
    <lineage>
        <taxon>Eukaryota</taxon>
        <taxon>Viridiplantae</taxon>
        <taxon>Streptophyta</taxon>
        <taxon>Embryophyta</taxon>
        <taxon>Tracheophyta</taxon>
        <taxon>Spermatophyta</taxon>
        <taxon>Magnoliopsida</taxon>
        <taxon>eudicotyledons</taxon>
        <taxon>Gunneridae</taxon>
        <taxon>Pentapetalae</taxon>
        <taxon>rosids</taxon>
        <taxon>malvids</taxon>
        <taxon>Malvales</taxon>
        <taxon>Malvaceae</taxon>
        <taxon>Malvoideae</taxon>
        <taxon>Hibiscus</taxon>
    </lineage>
</organism>
<keyword evidence="3" id="KW-1185">Reference proteome</keyword>
<evidence type="ECO:0000256" key="1">
    <source>
        <dbReference type="SAM" id="MobiDB-lite"/>
    </source>
</evidence>
<reference evidence="2 3" key="1">
    <citation type="journal article" date="2024" name="G3 (Bethesda)">
        <title>Genome assembly of Hibiscus sabdariffa L. provides insights into metabolisms of medicinal natural products.</title>
        <authorList>
            <person name="Kim T."/>
        </authorList>
    </citation>
    <scope>NUCLEOTIDE SEQUENCE [LARGE SCALE GENOMIC DNA]</scope>
    <source>
        <strain evidence="2">TK-2024</strain>
        <tissue evidence="2">Old leaves</tissue>
    </source>
</reference>
<comment type="caution">
    <text evidence="2">The sequence shown here is derived from an EMBL/GenBank/DDBJ whole genome shotgun (WGS) entry which is preliminary data.</text>
</comment>
<sequence length="243" mass="25418">MSQGLVQEGSHGGAEGQGQAQTGMAGSGQWYIDSGATHHVTPEATKVVQGTEYAGPDAKCGVVPSTLETSGRSSNELLVIPELDKLRRITTSEKNATDEHMCQKGGEEITGVHEGGSNSRRDIDEECQEETRIGGGVLDNDGVGSHEDMHNEALAGGSGESGMEDELCSGCVEGLENGLGSDQSADRDFHSQCEEMQTGVENGVGESQVETGLIEECATAGIELNQQANQHPMITRSARSGLS</sequence>
<accession>A0ABR2FB29</accession>
<feature type="compositionally biased region" description="Low complexity" evidence="1">
    <location>
        <begin position="17"/>
        <end position="29"/>
    </location>
</feature>
<dbReference type="Proteomes" id="UP001472677">
    <property type="component" value="Unassembled WGS sequence"/>
</dbReference>
<gene>
    <name evidence="2" type="ORF">V6N12_063223</name>
</gene>
<protein>
    <submittedName>
        <fullName evidence="2">Uncharacterized protein</fullName>
    </submittedName>
</protein>
<feature type="region of interest" description="Disordered" evidence="1">
    <location>
        <begin position="1"/>
        <end position="30"/>
    </location>
</feature>
<evidence type="ECO:0000313" key="2">
    <source>
        <dbReference type="EMBL" id="KAK8575552.1"/>
    </source>
</evidence>
<name>A0ABR2FB29_9ROSI</name>
<dbReference type="EMBL" id="JBBPBM010000007">
    <property type="protein sequence ID" value="KAK8575552.1"/>
    <property type="molecule type" value="Genomic_DNA"/>
</dbReference>
<evidence type="ECO:0000313" key="3">
    <source>
        <dbReference type="Proteomes" id="UP001472677"/>
    </source>
</evidence>
<proteinExistence type="predicted"/>